<dbReference type="Proteomes" id="UP000002217">
    <property type="component" value="Chromosome"/>
</dbReference>
<proteinExistence type="predicted"/>
<dbReference type="InterPro" id="IPR014998">
    <property type="entry name" value="DUF1848"/>
</dbReference>
<evidence type="ECO:0008006" key="3">
    <source>
        <dbReference type="Google" id="ProtNLM"/>
    </source>
</evidence>
<dbReference type="EMBL" id="CP001720">
    <property type="protein sequence ID" value="ACV60982.1"/>
    <property type="molecule type" value="Genomic_DNA"/>
</dbReference>
<reference evidence="1 2" key="1">
    <citation type="journal article" date="2009" name="Stand. Genomic Sci.">
        <title>Complete genome sequence of Desulfotomaculum acetoxidans type strain (5575).</title>
        <authorList>
            <person name="Spring S."/>
            <person name="Lapidus A."/>
            <person name="Schroder M."/>
            <person name="Gleim D."/>
            <person name="Sims D."/>
            <person name="Meincke L."/>
            <person name="Glavina Del Rio T."/>
            <person name="Tice H."/>
            <person name="Copeland A."/>
            <person name="Cheng J.F."/>
            <person name="Lucas S."/>
            <person name="Chen F."/>
            <person name="Nolan M."/>
            <person name="Bruce D."/>
            <person name="Goodwin L."/>
            <person name="Pitluck S."/>
            <person name="Ivanova N."/>
            <person name="Mavromatis K."/>
            <person name="Mikhailova N."/>
            <person name="Pati A."/>
            <person name="Chen A."/>
            <person name="Palaniappan K."/>
            <person name="Land M."/>
            <person name="Hauser L."/>
            <person name="Chang Y.J."/>
            <person name="Jeffries C.D."/>
            <person name="Chain P."/>
            <person name="Saunders E."/>
            <person name="Brettin T."/>
            <person name="Detter J.C."/>
            <person name="Goker M."/>
            <person name="Bristow J."/>
            <person name="Eisen J.A."/>
            <person name="Markowitz V."/>
            <person name="Hugenholtz P."/>
            <person name="Kyrpides N.C."/>
            <person name="Klenk H.P."/>
            <person name="Han C."/>
        </authorList>
    </citation>
    <scope>NUCLEOTIDE SEQUENCE [LARGE SCALE GENOMIC DNA]</scope>
    <source>
        <strain evidence="2">ATCC 49208 / DSM 771 / VKM B-1644</strain>
    </source>
</reference>
<accession>C8VVB3</accession>
<gene>
    <name evidence="1" type="ordered locus">Dtox_0018</name>
</gene>
<dbReference type="KEGG" id="dae:Dtox_0018"/>
<dbReference type="HOGENOM" id="CLU_069130_0_0_9"/>
<dbReference type="eggNOG" id="COG1533">
    <property type="taxonomic scope" value="Bacteria"/>
</dbReference>
<keyword evidence="2" id="KW-1185">Reference proteome</keyword>
<name>C8VVB3_DESAS</name>
<dbReference type="AlphaFoldDB" id="C8VVB3"/>
<organism evidence="1 2">
    <name type="scientific">Desulfofarcimen acetoxidans (strain ATCC 49208 / DSM 771 / KCTC 5769 / VKM B-1644 / 5575)</name>
    <name type="common">Desulfotomaculum acetoxidans</name>
    <dbReference type="NCBI Taxonomy" id="485916"/>
    <lineage>
        <taxon>Bacteria</taxon>
        <taxon>Bacillati</taxon>
        <taxon>Bacillota</taxon>
        <taxon>Clostridia</taxon>
        <taxon>Eubacteriales</taxon>
        <taxon>Peptococcaceae</taxon>
        <taxon>Desulfofarcimen</taxon>
    </lineage>
</organism>
<sequence length="301" mass="34469">MILSASRRTDIPCFYSDWFMNRIRAGYVLTRNPMNHAQLSRIPLSPEIVDCIVFWTKDAKNIMPHLGVLDGMGYKYCFQFTLTPYNRSLERNLRGKAEIEDTFIALSKQIGKKQIIWRYDPIILNSTLDIAYHRAQFERMCDKLADYTETLIISFVDIYTKLKTNLIREITPDEIIKLSKFIGKTAKAYGLSVVACCEKDSLIQYGIEKASCIDKIMLEKVCGCKLNILPDKNQRPGCGCMESVDIGAYNTCLNGCVYCYANGNPAVIERRYNSHNPQNELIIGTVADKEKIMERKVKSHR</sequence>
<protein>
    <recommendedName>
        <fullName evidence="3">DUF1848 domain-containing protein</fullName>
    </recommendedName>
</protein>
<evidence type="ECO:0000313" key="1">
    <source>
        <dbReference type="EMBL" id="ACV60982.1"/>
    </source>
</evidence>
<dbReference type="OrthoDB" id="9771212at2"/>
<evidence type="ECO:0000313" key="2">
    <source>
        <dbReference type="Proteomes" id="UP000002217"/>
    </source>
</evidence>
<dbReference type="Pfam" id="PF08902">
    <property type="entry name" value="DUF1848"/>
    <property type="match status" value="1"/>
</dbReference>